<organism evidence="5 6">
    <name type="scientific">Akkermansia massiliensis</name>
    <dbReference type="NCBI Taxonomy" id="2927224"/>
    <lineage>
        <taxon>Bacteria</taxon>
        <taxon>Pseudomonadati</taxon>
        <taxon>Verrucomicrobiota</taxon>
        <taxon>Verrucomicrobiia</taxon>
        <taxon>Verrucomicrobiales</taxon>
        <taxon>Akkermansiaceae</taxon>
        <taxon>Akkermansia</taxon>
    </lineage>
</organism>
<reference evidence="5" key="1">
    <citation type="submission" date="2018-05" db="EMBL/GenBank/DDBJ databases">
        <title>Complete genome sequnece of Akkermansia muciniphila EB-AMDK-40.</title>
        <authorList>
            <person name="Nam Y.-D."/>
            <person name="Chung W.-H."/>
            <person name="Park Y.S."/>
            <person name="Kang J."/>
        </authorList>
    </citation>
    <scope>NUCLEOTIDE SEQUENCE</scope>
    <source>
        <strain evidence="5">EB-AMDK-40</strain>
    </source>
</reference>
<evidence type="ECO:0000256" key="2">
    <source>
        <dbReference type="ARBA" id="ARBA00022679"/>
    </source>
</evidence>
<evidence type="ECO:0000259" key="4">
    <source>
        <dbReference type="Pfam" id="PF00534"/>
    </source>
</evidence>
<feature type="compositionally biased region" description="Basic and acidic residues" evidence="3">
    <location>
        <begin position="431"/>
        <end position="440"/>
    </location>
</feature>
<dbReference type="AlphaFoldDB" id="A0AAE6W298"/>
<dbReference type="PANTHER" id="PTHR12526">
    <property type="entry name" value="GLYCOSYLTRANSFERASE"/>
    <property type="match status" value="1"/>
</dbReference>
<proteinExistence type="predicted"/>
<sequence length="446" mass="50479">MKNMNPPEKRMNVLWLSNILFPEPCRMLGLPEPVLGGWMYAGAQELMKAAPDLKLAAVMFYPGRTMRRMDGEAMTYYLVPAPADMGGYRKELEPCFREIRDMFGPDVVHIHGSEYPHSLAWVQACGAERTAVSIQGLSSVCAGFYLGGIPIRELVKSVTFRDLLRRDTLFAQQRKIKARGKYERELFGRVRHVIGRTAWDRSHAWAMNPAARYHVLQPTLREPFYSHEWDAGTCEKHTVFLSQSHYPLKGLHKVVEALPLVLRHYPDARVKVAGPDFLSVPAWRRNGYARYLGNLMERLGVRDRFRWLGRLDAEQMGSQFRKAHVFVCPSMIENESNSLGEAQMVGTPCIASYAGGMMDSVSDGETGFLYRFEETEMLAMLVCRLFGDMDLCRRLSFRGRQASLERHDRSANAEQLKRIYGSIAGEAGNGTEEHEGKGREGAACSN</sequence>
<dbReference type="SUPFAM" id="SSF53756">
    <property type="entry name" value="UDP-Glycosyltransferase/glycogen phosphorylase"/>
    <property type="match status" value="1"/>
</dbReference>
<dbReference type="GO" id="GO:0016757">
    <property type="term" value="F:glycosyltransferase activity"/>
    <property type="evidence" value="ECO:0007669"/>
    <property type="project" value="UniProtKB-KW"/>
</dbReference>
<keyword evidence="1" id="KW-0328">Glycosyltransferase</keyword>
<dbReference type="Proteomes" id="UP000642553">
    <property type="component" value="Chromosome"/>
</dbReference>
<dbReference type="CDD" id="cd03801">
    <property type="entry name" value="GT4_PimA-like"/>
    <property type="match status" value="1"/>
</dbReference>
<evidence type="ECO:0000313" key="6">
    <source>
        <dbReference type="Proteomes" id="UP000642553"/>
    </source>
</evidence>
<feature type="domain" description="Glycosyl transferase family 1" evidence="4">
    <location>
        <begin position="242"/>
        <end position="401"/>
    </location>
</feature>
<dbReference type="InterPro" id="IPR001296">
    <property type="entry name" value="Glyco_trans_1"/>
</dbReference>
<feature type="region of interest" description="Disordered" evidence="3">
    <location>
        <begin position="424"/>
        <end position="446"/>
    </location>
</feature>
<evidence type="ECO:0000313" key="5">
    <source>
        <dbReference type="EMBL" id="QHV63675.1"/>
    </source>
</evidence>
<protein>
    <recommendedName>
        <fullName evidence="4">Glycosyl transferase family 1 domain-containing protein</fullName>
    </recommendedName>
</protein>
<evidence type="ECO:0000256" key="3">
    <source>
        <dbReference type="SAM" id="MobiDB-lite"/>
    </source>
</evidence>
<accession>A0AAE6W298</accession>
<gene>
    <name evidence="5" type="ORF">DMI76_09990</name>
</gene>
<dbReference type="EMBL" id="CP029701">
    <property type="protein sequence ID" value="QHV63675.1"/>
    <property type="molecule type" value="Genomic_DNA"/>
</dbReference>
<evidence type="ECO:0000256" key="1">
    <source>
        <dbReference type="ARBA" id="ARBA00022676"/>
    </source>
</evidence>
<dbReference type="PANTHER" id="PTHR12526:SF510">
    <property type="entry name" value="D-INOSITOL 3-PHOSPHATE GLYCOSYLTRANSFERASE"/>
    <property type="match status" value="1"/>
</dbReference>
<name>A0AAE6W298_9BACT</name>
<dbReference type="Gene3D" id="3.40.50.2000">
    <property type="entry name" value="Glycogen Phosphorylase B"/>
    <property type="match status" value="2"/>
</dbReference>
<keyword evidence="2" id="KW-0808">Transferase</keyword>
<dbReference type="Pfam" id="PF00534">
    <property type="entry name" value="Glycos_transf_1"/>
    <property type="match status" value="1"/>
</dbReference>